<keyword evidence="4" id="KW-0863">Zinc-finger</keyword>
<keyword evidence="8" id="KW-1185">Reference proteome</keyword>
<evidence type="ECO:0000256" key="3">
    <source>
        <dbReference type="ARBA" id="ARBA00022737"/>
    </source>
</evidence>
<keyword evidence="3" id="KW-0677">Repeat</keyword>
<reference evidence="7 8" key="1">
    <citation type="submission" date="2018-11" db="EMBL/GenBank/DDBJ databases">
        <authorList>
            <consortium name="Pathogen Informatics"/>
        </authorList>
    </citation>
    <scope>NUCLEOTIDE SEQUENCE [LARGE SCALE GENOMIC DNA]</scope>
    <source>
        <strain evidence="7 8">Zambia</strain>
    </source>
</reference>
<dbReference type="EMBL" id="UZAI01003459">
    <property type="protein sequence ID" value="VDO79952.1"/>
    <property type="molecule type" value="Genomic_DNA"/>
</dbReference>
<evidence type="ECO:0000256" key="4">
    <source>
        <dbReference type="ARBA" id="ARBA00022771"/>
    </source>
</evidence>
<gene>
    <name evidence="7" type="ORF">SMRZ_LOCUS8155</name>
</gene>
<organism evidence="7 8">
    <name type="scientific">Schistosoma margrebowiei</name>
    <dbReference type="NCBI Taxonomy" id="48269"/>
    <lineage>
        <taxon>Eukaryota</taxon>
        <taxon>Metazoa</taxon>
        <taxon>Spiralia</taxon>
        <taxon>Lophotrochozoa</taxon>
        <taxon>Platyhelminthes</taxon>
        <taxon>Trematoda</taxon>
        <taxon>Digenea</taxon>
        <taxon>Strigeidida</taxon>
        <taxon>Schistosomatoidea</taxon>
        <taxon>Schistosomatidae</taxon>
        <taxon>Schistosoma</taxon>
    </lineage>
</organism>
<dbReference type="AlphaFoldDB" id="A0A183LWI0"/>
<evidence type="ECO:0000313" key="7">
    <source>
        <dbReference type="EMBL" id="VDO79952.1"/>
    </source>
</evidence>
<keyword evidence="2" id="KW-0479">Metal-binding</keyword>
<evidence type="ECO:0000256" key="5">
    <source>
        <dbReference type="ARBA" id="ARBA00022833"/>
    </source>
</evidence>
<proteinExistence type="predicted"/>
<dbReference type="Proteomes" id="UP000277204">
    <property type="component" value="Unassembled WGS sequence"/>
</dbReference>
<accession>A0A183LWI0</accession>
<dbReference type="InterPro" id="IPR050888">
    <property type="entry name" value="ZnF_C2H2-type_TF"/>
</dbReference>
<dbReference type="InterPro" id="IPR013087">
    <property type="entry name" value="Znf_C2H2_type"/>
</dbReference>
<dbReference type="PANTHER" id="PTHR24406">
    <property type="entry name" value="TRANSCRIPTIONAL REPRESSOR CTCFL-RELATED"/>
    <property type="match status" value="1"/>
</dbReference>
<dbReference type="STRING" id="48269.A0A183LWI0"/>
<sequence length="183" mass="20352">MLYLCPVCPHSCASQSGLIGHLTLKHKERLAAVCKVCQQIFASDAIGSHVLTCKGSYSCPYCRATFSSPSYLQRHISRRHEIFDRPTCSVCGKGFSSTNSLAVHKRFLLTCCYCSRVYASRAYLLQHIKKHEEKLQIYPIPSLGTTSISEIETSILDDCRVNVPNEMDKVSGIYVLACSFSGM</sequence>
<evidence type="ECO:0000256" key="1">
    <source>
        <dbReference type="ARBA" id="ARBA00004123"/>
    </source>
</evidence>
<keyword evidence="6" id="KW-0539">Nucleus</keyword>
<dbReference type="SUPFAM" id="SSF57667">
    <property type="entry name" value="beta-beta-alpha zinc fingers"/>
    <property type="match status" value="1"/>
</dbReference>
<evidence type="ECO:0000313" key="8">
    <source>
        <dbReference type="Proteomes" id="UP000277204"/>
    </source>
</evidence>
<name>A0A183LWI0_9TREM</name>
<evidence type="ECO:0000256" key="2">
    <source>
        <dbReference type="ARBA" id="ARBA00022723"/>
    </source>
</evidence>
<dbReference type="Pfam" id="PF00096">
    <property type="entry name" value="zf-C2H2"/>
    <property type="match status" value="3"/>
</dbReference>
<keyword evidence="5" id="KW-0862">Zinc</keyword>
<dbReference type="GO" id="GO:0008270">
    <property type="term" value="F:zinc ion binding"/>
    <property type="evidence" value="ECO:0007669"/>
    <property type="project" value="UniProtKB-KW"/>
</dbReference>
<dbReference type="SMART" id="SM00355">
    <property type="entry name" value="ZnF_C2H2"/>
    <property type="match status" value="4"/>
</dbReference>
<dbReference type="PROSITE" id="PS50157">
    <property type="entry name" value="ZINC_FINGER_C2H2_2"/>
    <property type="match status" value="3"/>
</dbReference>
<comment type="subcellular location">
    <subcellularLocation>
        <location evidence="1">Nucleus</location>
    </subcellularLocation>
</comment>
<dbReference type="Gene3D" id="3.30.160.60">
    <property type="entry name" value="Classic Zinc Finger"/>
    <property type="match status" value="2"/>
</dbReference>
<dbReference type="InterPro" id="IPR036236">
    <property type="entry name" value="Znf_C2H2_sf"/>
</dbReference>
<dbReference type="GO" id="GO:0005634">
    <property type="term" value="C:nucleus"/>
    <property type="evidence" value="ECO:0007669"/>
    <property type="project" value="UniProtKB-SubCell"/>
</dbReference>
<protein>
    <submittedName>
        <fullName evidence="7">Uncharacterized protein</fullName>
    </submittedName>
</protein>
<evidence type="ECO:0000256" key="6">
    <source>
        <dbReference type="ARBA" id="ARBA00023242"/>
    </source>
</evidence>
<dbReference type="PROSITE" id="PS00028">
    <property type="entry name" value="ZINC_FINGER_C2H2_1"/>
    <property type="match status" value="3"/>
</dbReference>